<dbReference type="PANTHER" id="PTHR30308">
    <property type="entry name" value="TMRNA-BINDING COMPONENT OF TRANS-TRANSLATION TAGGING COMPLEX"/>
    <property type="match status" value="1"/>
</dbReference>
<feature type="region of interest" description="Disordered" evidence="3">
    <location>
        <begin position="141"/>
        <end position="162"/>
    </location>
</feature>
<dbReference type="AlphaFoldDB" id="A0A382W6W9"/>
<dbReference type="GO" id="GO:0070930">
    <property type="term" value="P:trans-translation-dependent protein tagging"/>
    <property type="evidence" value="ECO:0007669"/>
    <property type="project" value="TreeGrafter"/>
</dbReference>
<accession>A0A382W6W9</accession>
<dbReference type="NCBIfam" id="NF003843">
    <property type="entry name" value="PRK05422.1"/>
    <property type="match status" value="1"/>
</dbReference>
<dbReference type="Gene3D" id="2.40.280.10">
    <property type="match status" value="1"/>
</dbReference>
<dbReference type="GO" id="GO:0005829">
    <property type="term" value="C:cytosol"/>
    <property type="evidence" value="ECO:0007669"/>
    <property type="project" value="TreeGrafter"/>
</dbReference>
<keyword evidence="1" id="KW-0963">Cytoplasm</keyword>
<keyword evidence="2" id="KW-0694">RNA-binding</keyword>
<evidence type="ECO:0000313" key="4">
    <source>
        <dbReference type="EMBL" id="SVD53888.1"/>
    </source>
</evidence>
<evidence type="ECO:0000256" key="1">
    <source>
        <dbReference type="ARBA" id="ARBA00022490"/>
    </source>
</evidence>
<dbReference type="GO" id="GO:0003723">
    <property type="term" value="F:RNA binding"/>
    <property type="evidence" value="ECO:0007669"/>
    <property type="project" value="UniProtKB-KW"/>
</dbReference>
<dbReference type="HAMAP" id="MF_00023">
    <property type="entry name" value="SmpB"/>
    <property type="match status" value="1"/>
</dbReference>
<dbReference type="NCBIfam" id="TIGR00086">
    <property type="entry name" value="smpB"/>
    <property type="match status" value="1"/>
</dbReference>
<dbReference type="SUPFAM" id="SSF74982">
    <property type="entry name" value="Small protein B (SmpB)"/>
    <property type="match status" value="1"/>
</dbReference>
<dbReference type="EMBL" id="UINC01157091">
    <property type="protein sequence ID" value="SVD53888.1"/>
    <property type="molecule type" value="Genomic_DNA"/>
</dbReference>
<gene>
    <name evidence="4" type="ORF">METZ01_LOCUS406742</name>
</gene>
<dbReference type="CDD" id="cd09294">
    <property type="entry name" value="SmpB"/>
    <property type="match status" value="1"/>
</dbReference>
<dbReference type="PROSITE" id="PS01317">
    <property type="entry name" value="SSRP"/>
    <property type="match status" value="1"/>
</dbReference>
<feature type="compositionally biased region" description="Basic and acidic residues" evidence="3">
    <location>
        <begin position="141"/>
        <end position="154"/>
    </location>
</feature>
<dbReference type="InterPro" id="IPR000037">
    <property type="entry name" value="SsrA-bd_prot"/>
</dbReference>
<proteinExistence type="inferred from homology"/>
<name>A0A382W6W9_9ZZZZ</name>
<reference evidence="4" key="1">
    <citation type="submission" date="2018-05" db="EMBL/GenBank/DDBJ databases">
        <authorList>
            <person name="Lanie J.A."/>
            <person name="Ng W.-L."/>
            <person name="Kazmierczak K.M."/>
            <person name="Andrzejewski T.M."/>
            <person name="Davidsen T.M."/>
            <person name="Wayne K.J."/>
            <person name="Tettelin H."/>
            <person name="Glass J.I."/>
            <person name="Rusch D."/>
            <person name="Podicherti R."/>
            <person name="Tsui H.-C.T."/>
            <person name="Winkler M.E."/>
        </authorList>
    </citation>
    <scope>NUCLEOTIDE SEQUENCE</scope>
</reference>
<dbReference type="PANTHER" id="PTHR30308:SF2">
    <property type="entry name" value="SSRA-BINDING PROTEIN"/>
    <property type="match status" value="1"/>
</dbReference>
<dbReference type="Pfam" id="PF01668">
    <property type="entry name" value="SmpB"/>
    <property type="match status" value="1"/>
</dbReference>
<sequence>MAKSVTRRSSSGTSQLATNRRARFDFEVKETFEAGLALLGTEVKSIRSGHVNIGEAYARFLNGELWLYNSNIGPYAPAGENHDPMRSRKLLLHRKELVRVQRALVETPRATVIPLRLYLKRGFVKIEVGVAVGKRKYDKRQTIKKRDADREMRRALRHSSRN</sequence>
<organism evidence="4">
    <name type="scientific">marine metagenome</name>
    <dbReference type="NCBI Taxonomy" id="408172"/>
    <lineage>
        <taxon>unclassified sequences</taxon>
        <taxon>metagenomes</taxon>
        <taxon>ecological metagenomes</taxon>
    </lineage>
</organism>
<dbReference type="InterPro" id="IPR020081">
    <property type="entry name" value="SsrA-bd_prot_CS"/>
</dbReference>
<protein>
    <recommendedName>
        <fullName evidence="5">SsrA-binding protein</fullName>
    </recommendedName>
</protein>
<evidence type="ECO:0000256" key="3">
    <source>
        <dbReference type="SAM" id="MobiDB-lite"/>
    </source>
</evidence>
<evidence type="ECO:0000256" key="2">
    <source>
        <dbReference type="ARBA" id="ARBA00022884"/>
    </source>
</evidence>
<evidence type="ECO:0008006" key="5">
    <source>
        <dbReference type="Google" id="ProtNLM"/>
    </source>
</evidence>
<dbReference type="InterPro" id="IPR023620">
    <property type="entry name" value="SmpB"/>
</dbReference>